<feature type="chain" id="PRO_5026693670" description="MspA protein" evidence="2">
    <location>
        <begin position="34"/>
        <end position="227"/>
    </location>
</feature>
<dbReference type="PROSITE" id="PS51318">
    <property type="entry name" value="TAT"/>
    <property type="match status" value="1"/>
</dbReference>
<sequence length="227" mass="22313">MKKIISRRVAAAAGAAGVAVMGLTSLGAGGAAAGPLPGGYLTKTLVDGTPVSVRLFDEAVNVQRPLIAFPTTREAWVTGKVKVTVGGEAEGGTIAAGYIVGCQVNVGIGADLGGGIGFDAAPSPDGGVDSAPRWGGNYGNPGGGSSLDLGPGDVAFLPVITEENGDGDAVNAFTFSGNSGGVAYSQEALPRVDCGGFAEAKAKITVTVNTDAVKGVVTLYGQPFSLG</sequence>
<keyword evidence="2" id="KW-0732">Signal</keyword>
<evidence type="ECO:0000256" key="1">
    <source>
        <dbReference type="SAM" id="MobiDB-lite"/>
    </source>
</evidence>
<dbReference type="Proteomes" id="UP000475545">
    <property type="component" value="Unassembled WGS sequence"/>
</dbReference>
<organism evidence="3 4">
    <name type="scientific">Gordonia mangrovi</name>
    <dbReference type="NCBI Taxonomy" id="2665643"/>
    <lineage>
        <taxon>Bacteria</taxon>
        <taxon>Bacillati</taxon>
        <taxon>Actinomycetota</taxon>
        <taxon>Actinomycetes</taxon>
        <taxon>Mycobacteriales</taxon>
        <taxon>Gordoniaceae</taxon>
        <taxon>Gordonia</taxon>
    </lineage>
</organism>
<proteinExistence type="predicted"/>
<keyword evidence="4" id="KW-1185">Reference proteome</keyword>
<dbReference type="InterPro" id="IPR006311">
    <property type="entry name" value="TAT_signal"/>
</dbReference>
<gene>
    <name evidence="3" type="ORF">GIY30_16005</name>
</gene>
<comment type="caution">
    <text evidence="3">The sequence shown here is derived from an EMBL/GenBank/DDBJ whole genome shotgun (WGS) entry which is preliminary data.</text>
</comment>
<evidence type="ECO:0008006" key="5">
    <source>
        <dbReference type="Google" id="ProtNLM"/>
    </source>
</evidence>
<dbReference type="Gene3D" id="2.60.40.1650">
    <property type="entry name" value="Porin MspA (Ig-like beta-sandwich domain)"/>
    <property type="match status" value="1"/>
</dbReference>
<reference evidence="3 4" key="1">
    <citation type="submission" date="2019-11" db="EMBL/GenBank/DDBJ databases">
        <title>Gordonia sp. nov., a novel actinobacterium isolated from mangrove soil in Hainan.</title>
        <authorList>
            <person name="Huang X."/>
            <person name="Xie Y."/>
            <person name="Chu X."/>
            <person name="Xiao K."/>
        </authorList>
    </citation>
    <scope>NUCLEOTIDE SEQUENCE [LARGE SCALE GENOMIC DNA]</scope>
    <source>
        <strain evidence="3 4">HNM0687</strain>
    </source>
</reference>
<dbReference type="RefSeq" id="WP_160903032.1">
    <property type="nucleotide sequence ID" value="NZ_CP102850.1"/>
</dbReference>
<feature type="signal peptide" evidence="2">
    <location>
        <begin position="1"/>
        <end position="33"/>
    </location>
</feature>
<protein>
    <recommendedName>
        <fullName evidence="5">MspA protein</fullName>
    </recommendedName>
</protein>
<accession>A0A6L7GSF5</accession>
<dbReference type="EMBL" id="WMBR01000004">
    <property type="protein sequence ID" value="MXP22846.1"/>
    <property type="molecule type" value="Genomic_DNA"/>
</dbReference>
<dbReference type="InterPro" id="IPR015286">
    <property type="entry name" value="Porin_fam_mycobact-type"/>
</dbReference>
<dbReference type="Pfam" id="PF09203">
    <property type="entry name" value="MspA"/>
    <property type="match status" value="1"/>
</dbReference>
<evidence type="ECO:0000256" key="2">
    <source>
        <dbReference type="SAM" id="SignalP"/>
    </source>
</evidence>
<name>A0A6L7GSF5_9ACTN</name>
<feature type="region of interest" description="Disordered" evidence="1">
    <location>
        <begin position="123"/>
        <end position="143"/>
    </location>
</feature>
<evidence type="ECO:0000313" key="4">
    <source>
        <dbReference type="Proteomes" id="UP000475545"/>
    </source>
</evidence>
<dbReference type="AlphaFoldDB" id="A0A6L7GSF5"/>
<evidence type="ECO:0000313" key="3">
    <source>
        <dbReference type="EMBL" id="MXP22846.1"/>
    </source>
</evidence>